<comment type="caution">
    <text evidence="3">The sequence shown here is derived from an EMBL/GenBank/DDBJ whole genome shotgun (WGS) entry which is preliminary data.</text>
</comment>
<gene>
    <name evidence="3" type="ORF">V6N12_060188</name>
</gene>
<reference evidence="3 4" key="1">
    <citation type="journal article" date="2024" name="G3 (Bethesda)">
        <title>Genome assembly of Hibiscus sabdariffa L. provides insights into metabolisms of medicinal natural products.</title>
        <authorList>
            <person name="Kim T."/>
        </authorList>
    </citation>
    <scope>NUCLEOTIDE SEQUENCE [LARGE SCALE GENOMIC DNA]</scope>
    <source>
        <strain evidence="3">TK-2024</strain>
        <tissue evidence="3">Old leaves</tissue>
    </source>
</reference>
<evidence type="ECO:0000313" key="3">
    <source>
        <dbReference type="EMBL" id="KAK8529406.1"/>
    </source>
</evidence>
<proteinExistence type="predicted"/>
<feature type="region of interest" description="Disordered" evidence="1">
    <location>
        <begin position="182"/>
        <end position="209"/>
    </location>
</feature>
<name>A0ABR2D3Q9_9ROSI</name>
<dbReference type="InterPro" id="IPR057619">
    <property type="entry name" value="PH_PHS1"/>
</dbReference>
<feature type="domain" description="Poor homologous synapsis 1 PH" evidence="2">
    <location>
        <begin position="25"/>
        <end position="167"/>
    </location>
</feature>
<evidence type="ECO:0000256" key="1">
    <source>
        <dbReference type="SAM" id="MobiDB-lite"/>
    </source>
</evidence>
<accession>A0ABR2D3Q9</accession>
<dbReference type="Proteomes" id="UP001472677">
    <property type="component" value="Unassembled WGS sequence"/>
</dbReference>
<protein>
    <recommendedName>
        <fullName evidence="2">Poor homologous synapsis 1 PH domain-containing protein</fullName>
    </recommendedName>
</protein>
<evidence type="ECO:0000259" key="2">
    <source>
        <dbReference type="Pfam" id="PF25349"/>
    </source>
</evidence>
<dbReference type="Pfam" id="PF25349">
    <property type="entry name" value="PH_PHS1"/>
    <property type="match status" value="1"/>
</dbReference>
<dbReference type="EMBL" id="JBBPBM010000036">
    <property type="protein sequence ID" value="KAK8529406.1"/>
    <property type="molecule type" value="Genomic_DNA"/>
</dbReference>
<sequence>MAGSLAVEEADRHENEEPVSSIKGQWQVLFARFILHPSLPSTCPSLVPLTKNYRSSSRRGNWIATSFPAASLQVINDLSSSETILTVSLSGKVLEEHYISNLHFSWPQIQCVPEIPARGSRAVFVSYKNCADEIQKFALRFSTHHEAASFMNTLQEKFRGEVEIEPLNTDFGSGFSPQSEFISSNGLPSRGNQELSDLNPDGSYTPQMSPSLSYEIRQQSFDQDAMLNNNSDDSYAPQMSPSLSYEIRQQSLNQDAMLNNNSEGIFPPLPPSFTSLLTNCCPIVKKAANQPRVSEEIDLKSQIVDTAKEKTQLKRQFYSKVSCDVGSTLTESKSCHLSEDQHPNTIAANSLITVFEIEQLGTLNFQNKIFCCKPGDRRVYGRRVNQGTATQFLLA</sequence>
<keyword evidence="4" id="KW-1185">Reference proteome</keyword>
<organism evidence="3 4">
    <name type="scientific">Hibiscus sabdariffa</name>
    <name type="common">roselle</name>
    <dbReference type="NCBI Taxonomy" id="183260"/>
    <lineage>
        <taxon>Eukaryota</taxon>
        <taxon>Viridiplantae</taxon>
        <taxon>Streptophyta</taxon>
        <taxon>Embryophyta</taxon>
        <taxon>Tracheophyta</taxon>
        <taxon>Spermatophyta</taxon>
        <taxon>Magnoliopsida</taxon>
        <taxon>eudicotyledons</taxon>
        <taxon>Gunneridae</taxon>
        <taxon>Pentapetalae</taxon>
        <taxon>rosids</taxon>
        <taxon>malvids</taxon>
        <taxon>Malvales</taxon>
        <taxon>Malvaceae</taxon>
        <taxon>Malvoideae</taxon>
        <taxon>Hibiscus</taxon>
    </lineage>
</organism>
<evidence type="ECO:0000313" key="4">
    <source>
        <dbReference type="Proteomes" id="UP001472677"/>
    </source>
</evidence>